<name>B8IQC7_METNO</name>
<evidence type="ECO:0000313" key="3">
    <source>
        <dbReference type="Proteomes" id="UP000008207"/>
    </source>
</evidence>
<sequence>MTRIPSVAVALILFSSAAVAQMAEITTGSTGDVVEITSDQRALIKRHASQRHAHPIRLKRLIPAGSMVPDHVEFEPLPAAIIGENPRLQGYGYFLSETGIYIIAPGSRRVITSID</sequence>
<reference evidence="2 3" key="1">
    <citation type="submission" date="2009-01" db="EMBL/GenBank/DDBJ databases">
        <title>Complete sequence of chromosome of Methylobacterium nodulans ORS 2060.</title>
        <authorList>
            <consortium name="US DOE Joint Genome Institute"/>
            <person name="Lucas S."/>
            <person name="Copeland A."/>
            <person name="Lapidus A."/>
            <person name="Glavina del Rio T."/>
            <person name="Dalin E."/>
            <person name="Tice H."/>
            <person name="Bruce D."/>
            <person name="Goodwin L."/>
            <person name="Pitluck S."/>
            <person name="Sims D."/>
            <person name="Brettin T."/>
            <person name="Detter J.C."/>
            <person name="Han C."/>
            <person name="Larimer F."/>
            <person name="Land M."/>
            <person name="Hauser L."/>
            <person name="Kyrpides N."/>
            <person name="Ivanova N."/>
            <person name="Marx C.J."/>
            <person name="Richardson P."/>
        </authorList>
    </citation>
    <scope>NUCLEOTIDE SEQUENCE [LARGE SCALE GENOMIC DNA]</scope>
    <source>
        <strain evidence="3">LMG 21967 / CNCM I-2342 / ORS 2060</strain>
    </source>
</reference>
<dbReference type="AlphaFoldDB" id="B8IQC7"/>
<dbReference type="Proteomes" id="UP000008207">
    <property type="component" value="Chromosome"/>
</dbReference>
<feature type="signal peptide" evidence="1">
    <location>
        <begin position="1"/>
        <end position="20"/>
    </location>
</feature>
<gene>
    <name evidence="2" type="ordered locus">Mnod_3720</name>
</gene>
<accession>B8IQC7</accession>
<evidence type="ECO:0000256" key="1">
    <source>
        <dbReference type="SAM" id="SignalP"/>
    </source>
</evidence>
<protein>
    <submittedName>
        <fullName evidence="2">Uncharacterized protein</fullName>
    </submittedName>
</protein>
<organism evidence="2 3">
    <name type="scientific">Methylobacterium nodulans (strain LMG 21967 / CNCM I-2342 / ORS 2060)</name>
    <dbReference type="NCBI Taxonomy" id="460265"/>
    <lineage>
        <taxon>Bacteria</taxon>
        <taxon>Pseudomonadati</taxon>
        <taxon>Pseudomonadota</taxon>
        <taxon>Alphaproteobacteria</taxon>
        <taxon>Hyphomicrobiales</taxon>
        <taxon>Methylobacteriaceae</taxon>
        <taxon>Methylobacterium</taxon>
    </lineage>
</organism>
<dbReference type="OrthoDB" id="102964at2"/>
<dbReference type="KEGG" id="mno:Mnod_3720"/>
<feature type="chain" id="PRO_5002871841" evidence="1">
    <location>
        <begin position="21"/>
        <end position="115"/>
    </location>
</feature>
<dbReference type="Pfam" id="PF06823">
    <property type="entry name" value="DUF1236"/>
    <property type="match status" value="1"/>
</dbReference>
<dbReference type="InterPro" id="IPR009642">
    <property type="entry name" value="DUF1236"/>
</dbReference>
<dbReference type="eggNOG" id="ENOG5033AMB">
    <property type="taxonomic scope" value="Bacteria"/>
</dbReference>
<dbReference type="RefSeq" id="WP_015930283.1">
    <property type="nucleotide sequence ID" value="NC_011894.1"/>
</dbReference>
<dbReference type="EMBL" id="CP001349">
    <property type="protein sequence ID" value="ACL58627.1"/>
    <property type="molecule type" value="Genomic_DNA"/>
</dbReference>
<dbReference type="HOGENOM" id="CLU_170138_0_0_5"/>
<proteinExistence type="predicted"/>
<evidence type="ECO:0000313" key="2">
    <source>
        <dbReference type="EMBL" id="ACL58627.1"/>
    </source>
</evidence>
<keyword evidence="3" id="KW-1185">Reference proteome</keyword>
<keyword evidence="1" id="KW-0732">Signal</keyword>